<dbReference type="AlphaFoldDB" id="A0AAE3MLE1"/>
<dbReference type="InterPro" id="IPR015424">
    <property type="entry name" value="PyrdxlP-dep_Trfase"/>
</dbReference>
<keyword evidence="2" id="KW-0175">Coiled coil</keyword>
<comment type="caution">
    <text evidence="4">The sequence shown here is derived from an EMBL/GenBank/DDBJ whole genome shotgun (WGS) entry which is preliminary data.</text>
</comment>
<dbReference type="Pfam" id="PF00266">
    <property type="entry name" value="Aminotran_5"/>
    <property type="match status" value="1"/>
</dbReference>
<dbReference type="InterPro" id="IPR000192">
    <property type="entry name" value="Aminotrans_V_dom"/>
</dbReference>
<gene>
    <name evidence="4" type="ORF">OO016_05800</name>
</gene>
<name>A0AAE3MLE1_9FLAO</name>
<keyword evidence="5" id="KW-1185">Reference proteome</keyword>
<sequence>MEHLRKQFPVLSQGIYADTAASGLLYDDLLEWRQGHDLDFLIGGSSMKFESFDLVEETHGTLANFFNASSRDIALVPNFSLGLNLILEGLAADTRILLLDGDYPSVNWPFESRGYPIKYVPIDASLEDHIWKVLAEEPVSVFAFSLVQWLNGVRIDLNFLKELKAKYPELILIADGTQYLGALDFDFSNSGIDVMGASGYKWLLGGYGNGFYLFAPTFKEKTSLPCMGFYAAGGKPDQREQIPFSRGLEPGHLDSLNFGSLKFSLEWLSKAGMQNITAHNEALIQRAREAMAELGILESAITERKQHGPIFSVDPGAGLTEALREAGVFFSERGGRIRLSFHFYNTEKDVDRVVDLIRRQL</sequence>
<dbReference type="PANTHER" id="PTHR43586:SF15">
    <property type="entry name" value="BLR3095 PROTEIN"/>
    <property type="match status" value="1"/>
</dbReference>
<dbReference type="PANTHER" id="PTHR43586">
    <property type="entry name" value="CYSTEINE DESULFURASE"/>
    <property type="match status" value="1"/>
</dbReference>
<dbReference type="InterPro" id="IPR015422">
    <property type="entry name" value="PyrdxlP-dep_Trfase_small"/>
</dbReference>
<evidence type="ECO:0000313" key="4">
    <source>
        <dbReference type="EMBL" id="MCX2719107.1"/>
    </source>
</evidence>
<dbReference type="GO" id="GO:0008483">
    <property type="term" value="F:transaminase activity"/>
    <property type="evidence" value="ECO:0007669"/>
    <property type="project" value="UniProtKB-KW"/>
</dbReference>
<keyword evidence="4" id="KW-0808">Transferase</keyword>
<dbReference type="Proteomes" id="UP001207116">
    <property type="component" value="Unassembled WGS sequence"/>
</dbReference>
<keyword evidence="4" id="KW-0032">Aminotransferase</keyword>
<evidence type="ECO:0000256" key="1">
    <source>
        <dbReference type="ARBA" id="ARBA00022898"/>
    </source>
</evidence>
<dbReference type="Gene3D" id="3.40.640.10">
    <property type="entry name" value="Type I PLP-dependent aspartate aminotransferase-like (Major domain)"/>
    <property type="match status" value="1"/>
</dbReference>
<feature type="domain" description="Aminotransferase class V" evidence="3">
    <location>
        <begin position="45"/>
        <end position="313"/>
    </location>
</feature>
<protein>
    <submittedName>
        <fullName evidence="4">Aminotransferase class V-fold PLP-dependent enzyme</fullName>
    </submittedName>
</protein>
<dbReference type="RefSeq" id="WP_266011554.1">
    <property type="nucleotide sequence ID" value="NZ_JAPFQP010000001.1"/>
</dbReference>
<accession>A0AAE3MLE1</accession>
<evidence type="ECO:0000256" key="2">
    <source>
        <dbReference type="SAM" id="Coils"/>
    </source>
</evidence>
<dbReference type="InterPro" id="IPR015421">
    <property type="entry name" value="PyrdxlP-dep_Trfase_major"/>
</dbReference>
<feature type="coiled-coil region" evidence="2">
    <location>
        <begin position="273"/>
        <end position="300"/>
    </location>
</feature>
<organism evidence="4 5">
    <name type="scientific">Lentiprolixibacter aurantiacus</name>
    <dbReference type="NCBI Taxonomy" id="2993939"/>
    <lineage>
        <taxon>Bacteria</taxon>
        <taxon>Pseudomonadati</taxon>
        <taxon>Bacteroidota</taxon>
        <taxon>Flavobacteriia</taxon>
        <taxon>Flavobacteriales</taxon>
        <taxon>Flavobacteriaceae</taxon>
        <taxon>Lentiprolixibacter</taxon>
    </lineage>
</organism>
<dbReference type="Gene3D" id="3.90.1150.10">
    <property type="entry name" value="Aspartate Aminotransferase, domain 1"/>
    <property type="match status" value="1"/>
</dbReference>
<evidence type="ECO:0000259" key="3">
    <source>
        <dbReference type="Pfam" id="PF00266"/>
    </source>
</evidence>
<evidence type="ECO:0000313" key="5">
    <source>
        <dbReference type="Proteomes" id="UP001207116"/>
    </source>
</evidence>
<keyword evidence="1" id="KW-0663">Pyridoxal phosphate</keyword>
<reference evidence="4" key="1">
    <citation type="submission" date="2022-11" db="EMBL/GenBank/DDBJ databases">
        <title>The characterization of three novel Bacteroidetes species and genomic analysis of their roles in tidal elemental geochemical cycles.</title>
        <authorList>
            <person name="Ma K.-J."/>
        </authorList>
    </citation>
    <scope>NUCLEOTIDE SEQUENCE</scope>
    <source>
        <strain evidence="4">M415</strain>
    </source>
</reference>
<dbReference type="SUPFAM" id="SSF53383">
    <property type="entry name" value="PLP-dependent transferases"/>
    <property type="match status" value="1"/>
</dbReference>
<proteinExistence type="predicted"/>
<dbReference type="EMBL" id="JAPFQP010000001">
    <property type="protein sequence ID" value="MCX2719107.1"/>
    <property type="molecule type" value="Genomic_DNA"/>
</dbReference>